<protein>
    <submittedName>
        <fullName evidence="2">Uncharacterized protein</fullName>
    </submittedName>
</protein>
<name>A0A1T4X5M5_9BACT</name>
<evidence type="ECO:0000256" key="1">
    <source>
        <dbReference type="SAM" id="MobiDB-lite"/>
    </source>
</evidence>
<dbReference type="STRING" id="48467.SAMN02745166_01071"/>
<proteinExistence type="predicted"/>
<dbReference type="RefSeq" id="WP_078812280.1">
    <property type="nucleotide sequence ID" value="NZ_FUYE01000003.1"/>
</dbReference>
<accession>A0A1T4X5M5</accession>
<evidence type="ECO:0000313" key="3">
    <source>
        <dbReference type="Proteomes" id="UP000190774"/>
    </source>
</evidence>
<evidence type="ECO:0000313" key="2">
    <source>
        <dbReference type="EMBL" id="SKA84882.1"/>
    </source>
</evidence>
<organism evidence="2 3">
    <name type="scientific">Prosthecobacter debontii</name>
    <dbReference type="NCBI Taxonomy" id="48467"/>
    <lineage>
        <taxon>Bacteria</taxon>
        <taxon>Pseudomonadati</taxon>
        <taxon>Verrucomicrobiota</taxon>
        <taxon>Verrucomicrobiia</taxon>
        <taxon>Verrucomicrobiales</taxon>
        <taxon>Verrucomicrobiaceae</taxon>
        <taxon>Prosthecobacter</taxon>
    </lineage>
</organism>
<feature type="region of interest" description="Disordered" evidence="1">
    <location>
        <begin position="99"/>
        <end position="123"/>
    </location>
</feature>
<dbReference type="AlphaFoldDB" id="A0A1T4X5M5"/>
<gene>
    <name evidence="2" type="ORF">SAMN02745166_01071</name>
</gene>
<dbReference type="EMBL" id="FUYE01000003">
    <property type="protein sequence ID" value="SKA84882.1"/>
    <property type="molecule type" value="Genomic_DNA"/>
</dbReference>
<dbReference type="Proteomes" id="UP000190774">
    <property type="component" value="Unassembled WGS sequence"/>
</dbReference>
<keyword evidence="3" id="KW-1185">Reference proteome</keyword>
<reference evidence="3" key="1">
    <citation type="submission" date="2017-02" db="EMBL/GenBank/DDBJ databases">
        <authorList>
            <person name="Varghese N."/>
            <person name="Submissions S."/>
        </authorList>
    </citation>
    <scope>NUCLEOTIDE SEQUENCE [LARGE SCALE GENOMIC DNA]</scope>
    <source>
        <strain evidence="3">ATCC 700200</strain>
    </source>
</reference>
<sequence>MEESELPKSKRHLSAKDFCADTTAVRELVEFLETDTGRKLLAVLDGEHPLKQAARVKNLDPQESFREAMKEQQNPQGILGFHRGYEAVVGLLTQTLTLPISAPRPPASRKATSRMKPHKTDLP</sequence>